<name>A0AAU9M0G4_9ASTR</name>
<keyword evidence="3" id="KW-1185">Reference proteome</keyword>
<feature type="region of interest" description="Disordered" evidence="1">
    <location>
        <begin position="349"/>
        <end position="381"/>
    </location>
</feature>
<dbReference type="EMBL" id="CAKMRJ010000113">
    <property type="protein sequence ID" value="CAH1417544.1"/>
    <property type="molecule type" value="Genomic_DNA"/>
</dbReference>
<organism evidence="2 3">
    <name type="scientific">Lactuca virosa</name>
    <dbReference type="NCBI Taxonomy" id="75947"/>
    <lineage>
        <taxon>Eukaryota</taxon>
        <taxon>Viridiplantae</taxon>
        <taxon>Streptophyta</taxon>
        <taxon>Embryophyta</taxon>
        <taxon>Tracheophyta</taxon>
        <taxon>Spermatophyta</taxon>
        <taxon>Magnoliopsida</taxon>
        <taxon>eudicotyledons</taxon>
        <taxon>Gunneridae</taxon>
        <taxon>Pentapetalae</taxon>
        <taxon>asterids</taxon>
        <taxon>campanulids</taxon>
        <taxon>Asterales</taxon>
        <taxon>Asteraceae</taxon>
        <taxon>Cichorioideae</taxon>
        <taxon>Cichorieae</taxon>
        <taxon>Lactucinae</taxon>
        <taxon>Lactuca</taxon>
    </lineage>
</organism>
<evidence type="ECO:0008006" key="4">
    <source>
        <dbReference type="Google" id="ProtNLM"/>
    </source>
</evidence>
<dbReference type="SUPFAM" id="SSF101148">
    <property type="entry name" value="Plant invertase/pectin methylesterase inhibitor"/>
    <property type="match status" value="1"/>
</dbReference>
<accession>A0AAU9M0G4</accession>
<protein>
    <recommendedName>
        <fullName evidence="4">Pectinesterase inhibitor domain-containing protein</fullName>
    </recommendedName>
</protein>
<dbReference type="InterPro" id="IPR035513">
    <property type="entry name" value="Invertase/methylesterase_inhib"/>
</dbReference>
<dbReference type="Gene3D" id="1.20.140.40">
    <property type="entry name" value="Invertase/pectin methylesterase inhibitor family protein"/>
    <property type="match status" value="1"/>
</dbReference>
<dbReference type="AlphaFoldDB" id="A0AAU9M0G4"/>
<evidence type="ECO:0000313" key="3">
    <source>
        <dbReference type="Proteomes" id="UP001157418"/>
    </source>
</evidence>
<reference evidence="2 3" key="1">
    <citation type="submission" date="2022-01" db="EMBL/GenBank/DDBJ databases">
        <authorList>
            <person name="Xiong W."/>
            <person name="Schranz E."/>
        </authorList>
    </citation>
    <scope>NUCLEOTIDE SEQUENCE [LARGE SCALE GENOMIC DNA]</scope>
</reference>
<proteinExistence type="predicted"/>
<evidence type="ECO:0000313" key="2">
    <source>
        <dbReference type="EMBL" id="CAH1417544.1"/>
    </source>
</evidence>
<evidence type="ECO:0000256" key="1">
    <source>
        <dbReference type="SAM" id="MobiDB-lite"/>
    </source>
</evidence>
<sequence length="604" mass="64793">MKFENHVLVVISIGFLISSISVNCLDLSQFWSIADEVKEAFGPVLNEAEEAIGPVSSVNLDKAEEALGPVPSLDEARQGLGPISSLDLDKAKEALSPVIDEAKEKLGPISPSTVEKAKYVTTKALDKVEKGFDSIASWISQNKVDVSSYLEIAQKEFGPISSLDIDKAKEVLAPISPSLDEALPPISPSTVDEAKDALGPIISPSVVDEAKDALGSEAIDEAKKKLGSIASLFSQKQNTEEISEAEKEWSPVASTSTELDKDEAKEAVGSFSHKALDEAKGKFGSLSSLISENKEEISSDSSSSIFAEAEKDLSPIFFSDEDVSSPVSPLHPISPSTYDEAKYEAIGSISSQEAKEKSGSLISQNKEEISDAPSPASPSTLDEAEVAIGSISSEALDEAKEAFGSITSFFSKNKVQISSQLGPIYSPVSPSTLDESRDTIDSFSNKALDEAKDKFGSISSFFPQNKEEISSFSSSSIYIDHDVALAIESLIKQGLSNSKLAIEEARKLLSVTETIASPDRATCVKSCMDNYASCFESFNKAMEELRARNAEQMTDDVTSVEGDISACQKCFLENNEVKQSSLKDLEEAILKSTRECLNVLHHSG</sequence>
<dbReference type="Proteomes" id="UP001157418">
    <property type="component" value="Unassembled WGS sequence"/>
</dbReference>
<gene>
    <name evidence="2" type="ORF">LVIROSA_LOCUS5220</name>
</gene>
<comment type="caution">
    <text evidence="2">The sequence shown here is derived from an EMBL/GenBank/DDBJ whole genome shotgun (WGS) entry which is preliminary data.</text>
</comment>
<feature type="region of interest" description="Disordered" evidence="1">
    <location>
        <begin position="242"/>
        <end position="261"/>
    </location>
</feature>